<reference evidence="2 3" key="1">
    <citation type="submission" date="2022-04" db="EMBL/GenBank/DDBJ databases">
        <title>Paracoccus sp. YLB-12 draft genome sequence.</title>
        <authorList>
            <person name="Yu L."/>
        </authorList>
    </citation>
    <scope>NUCLEOTIDE SEQUENCE [LARGE SCALE GENOMIC DNA]</scope>
    <source>
        <strain evidence="2 3">YLB-12</strain>
    </source>
</reference>
<dbReference type="Proteomes" id="UP001320702">
    <property type="component" value="Unassembled WGS sequence"/>
</dbReference>
<dbReference type="SUPFAM" id="SSF51294">
    <property type="entry name" value="Hedgehog/intein (Hint) domain"/>
    <property type="match status" value="1"/>
</dbReference>
<dbReference type="EMBL" id="JANAVZ010000003">
    <property type="protein sequence ID" value="MCT4332652.1"/>
    <property type="molecule type" value="Genomic_DNA"/>
</dbReference>
<evidence type="ECO:0000313" key="3">
    <source>
        <dbReference type="Proteomes" id="UP001320702"/>
    </source>
</evidence>
<feature type="domain" description="Hedgehog/Intein (Hint)" evidence="1">
    <location>
        <begin position="173"/>
        <end position="318"/>
    </location>
</feature>
<gene>
    <name evidence="2" type="ORF">MU516_07195</name>
</gene>
<evidence type="ECO:0000313" key="2">
    <source>
        <dbReference type="EMBL" id="MCT4332652.1"/>
    </source>
</evidence>
<name>A0ABT2K7X8_9RHOB</name>
<evidence type="ECO:0000259" key="1">
    <source>
        <dbReference type="Pfam" id="PF13403"/>
    </source>
</evidence>
<organism evidence="2 3">
    <name type="scientific">Paracoccus maritimus</name>
    <dbReference type="NCBI Taxonomy" id="2933292"/>
    <lineage>
        <taxon>Bacteria</taxon>
        <taxon>Pseudomonadati</taxon>
        <taxon>Pseudomonadota</taxon>
        <taxon>Alphaproteobacteria</taxon>
        <taxon>Rhodobacterales</taxon>
        <taxon>Paracoccaceae</taxon>
        <taxon>Paracoccus</taxon>
    </lineage>
</organism>
<dbReference type="Pfam" id="PF13403">
    <property type="entry name" value="Hint_2"/>
    <property type="match status" value="1"/>
</dbReference>
<dbReference type="RefSeq" id="WP_260276538.1">
    <property type="nucleotide sequence ID" value="NZ_JANAVZ010000003.1"/>
</dbReference>
<keyword evidence="3" id="KW-1185">Reference proteome</keyword>
<dbReference type="InterPro" id="IPR036844">
    <property type="entry name" value="Hint_dom_sf"/>
</dbReference>
<protein>
    <submittedName>
        <fullName evidence="2">Hint domain-containing protein</fullName>
    </submittedName>
</protein>
<accession>A0ABT2K7X8</accession>
<proteinExistence type="predicted"/>
<dbReference type="InterPro" id="IPR028992">
    <property type="entry name" value="Hedgehog/Intein_dom"/>
</dbReference>
<dbReference type="Gene3D" id="2.170.16.10">
    <property type="entry name" value="Hedgehog/Intein (Hint) domain"/>
    <property type="match status" value="1"/>
</dbReference>
<comment type="caution">
    <text evidence="2">The sequence shown here is derived from an EMBL/GenBank/DDBJ whole genome shotgun (WGS) entry which is preliminary data.</text>
</comment>
<sequence>MADVDTFAWYLGQLDLIDPGTPGTETPGARDASVIAGTYGDSSSPLFQDVTALTSFNDEADTVTNADHNAGSSGDGLRFDLGGGEQSYPLDFMARYDVSIEWNDGTTAEKALWVVQTPDGHTFLLANGNDPDFATKAVESATLAVRTDSLGSGPAFTGYNMAQTYHELESIACFTRGVLIETDKGARPIECLQVGDLVQTKDNGLMPIRWIGSSKILPQSLARKPNLRPIRIVAGALGANSPSQDLLLSPQHRVLVRSVIARRMFSTDEVLVAAKQLIAVEGIDWAHDIREVDYFHLLLDSHQVIFSNAAETESMYLGAEAKKSVGEAAVEEIMQIFPELKDENGLALAAFARPVPKGREARGLASRHARNNKALV</sequence>